<reference evidence="1" key="1">
    <citation type="submission" date="2014-11" db="EMBL/GenBank/DDBJ databases">
        <authorList>
            <person name="Amaro Gonzalez C."/>
        </authorList>
    </citation>
    <scope>NUCLEOTIDE SEQUENCE</scope>
</reference>
<proteinExistence type="predicted"/>
<accession>A0A0E9PHK4</accession>
<reference evidence="1" key="2">
    <citation type="journal article" date="2015" name="Fish Shellfish Immunol.">
        <title>Early steps in the European eel (Anguilla anguilla)-Vibrio vulnificus interaction in the gills: Role of the RtxA13 toxin.</title>
        <authorList>
            <person name="Callol A."/>
            <person name="Pajuelo D."/>
            <person name="Ebbesson L."/>
            <person name="Teles M."/>
            <person name="MacKenzie S."/>
            <person name="Amaro C."/>
        </authorList>
    </citation>
    <scope>NUCLEOTIDE SEQUENCE</scope>
</reference>
<organism evidence="1">
    <name type="scientific">Anguilla anguilla</name>
    <name type="common">European freshwater eel</name>
    <name type="synonym">Muraena anguilla</name>
    <dbReference type="NCBI Taxonomy" id="7936"/>
    <lineage>
        <taxon>Eukaryota</taxon>
        <taxon>Metazoa</taxon>
        <taxon>Chordata</taxon>
        <taxon>Craniata</taxon>
        <taxon>Vertebrata</taxon>
        <taxon>Euteleostomi</taxon>
        <taxon>Actinopterygii</taxon>
        <taxon>Neopterygii</taxon>
        <taxon>Teleostei</taxon>
        <taxon>Anguilliformes</taxon>
        <taxon>Anguillidae</taxon>
        <taxon>Anguilla</taxon>
    </lineage>
</organism>
<name>A0A0E9PHK4_ANGAN</name>
<protein>
    <submittedName>
        <fullName evidence="1">Uncharacterized protein</fullName>
    </submittedName>
</protein>
<dbReference type="EMBL" id="GBXM01105269">
    <property type="protein sequence ID" value="JAH03308.1"/>
    <property type="molecule type" value="Transcribed_RNA"/>
</dbReference>
<sequence>MTKTVEAFKRTECWHKKTHFSVRALKDKARHIASLLVL</sequence>
<evidence type="ECO:0000313" key="1">
    <source>
        <dbReference type="EMBL" id="JAH03308.1"/>
    </source>
</evidence>
<dbReference type="AlphaFoldDB" id="A0A0E9PHK4"/>